<evidence type="ECO:0000256" key="1">
    <source>
        <dbReference type="ARBA" id="ARBA00022490"/>
    </source>
</evidence>
<dbReference type="EC" id="2.1.1.170" evidence="6"/>
<evidence type="ECO:0000256" key="2">
    <source>
        <dbReference type="ARBA" id="ARBA00022552"/>
    </source>
</evidence>
<name>A0A2W5U2W8_CERSP</name>
<dbReference type="PANTHER" id="PTHR31760">
    <property type="entry name" value="S-ADENOSYL-L-METHIONINE-DEPENDENT METHYLTRANSFERASES SUPERFAMILY PROTEIN"/>
    <property type="match status" value="1"/>
</dbReference>
<keyword evidence="1 6" id="KW-0963">Cytoplasm</keyword>
<sequence length="207" mass="22534">MSSTSLQQEFDLLGPETKLRLKQFGALVQKWSTKINLVSRSSVSELQDRHILDSLQLFSLRPGGATSWVDLGSGGGFPGMVIAIAAAEAAPDLHVTLLESDQRKAAFLRNVSRETDVPVTVVAGRIEEAPPLQADMISARALAPLNLLCSYAHRHLNAHGMALFLKGVSVEDEIALARQSWNFDLEQFASQTDAKAHILRLKGLSHV</sequence>
<keyword evidence="5 6" id="KW-0949">S-adenosyl-L-methionine</keyword>
<comment type="similarity">
    <text evidence="6">Belongs to the methyltransferase superfamily. RNA methyltransferase RsmG family.</text>
</comment>
<feature type="binding site" evidence="6">
    <location>
        <begin position="126"/>
        <end position="127"/>
    </location>
    <ligand>
        <name>S-adenosyl-L-methionine</name>
        <dbReference type="ChEBI" id="CHEBI:59789"/>
    </ligand>
</feature>
<protein>
    <recommendedName>
        <fullName evidence="6">Ribosomal RNA small subunit methyltransferase G</fullName>
        <ecNumber evidence="6">2.1.1.170</ecNumber>
    </recommendedName>
    <alternativeName>
        <fullName evidence="6">16S rRNA 7-methylguanosine methyltransferase</fullName>
        <shortName evidence="6">16S rRNA m7G methyltransferase</shortName>
    </alternativeName>
</protein>
<dbReference type="Gene3D" id="3.40.50.150">
    <property type="entry name" value="Vaccinia Virus protein VP39"/>
    <property type="match status" value="1"/>
</dbReference>
<comment type="subcellular location">
    <subcellularLocation>
        <location evidence="6">Cytoplasm</location>
    </subcellularLocation>
</comment>
<comment type="catalytic activity">
    <reaction evidence="6">
        <text>guanosine(527) in 16S rRNA + S-adenosyl-L-methionine = N(7)-methylguanosine(527) in 16S rRNA + S-adenosyl-L-homocysteine</text>
        <dbReference type="Rhea" id="RHEA:42732"/>
        <dbReference type="Rhea" id="RHEA-COMP:10209"/>
        <dbReference type="Rhea" id="RHEA-COMP:10210"/>
        <dbReference type="ChEBI" id="CHEBI:57856"/>
        <dbReference type="ChEBI" id="CHEBI:59789"/>
        <dbReference type="ChEBI" id="CHEBI:74269"/>
        <dbReference type="ChEBI" id="CHEBI:74480"/>
        <dbReference type="EC" id="2.1.1.170"/>
    </reaction>
</comment>
<organism evidence="7 8">
    <name type="scientific">Cereibacter sphaeroides</name>
    <name type="common">Rhodobacter sphaeroides</name>
    <dbReference type="NCBI Taxonomy" id="1063"/>
    <lineage>
        <taxon>Bacteria</taxon>
        <taxon>Pseudomonadati</taxon>
        <taxon>Pseudomonadota</taxon>
        <taxon>Alphaproteobacteria</taxon>
        <taxon>Rhodobacterales</taxon>
        <taxon>Paracoccaceae</taxon>
        <taxon>Cereibacter</taxon>
    </lineage>
</organism>
<gene>
    <name evidence="6 7" type="primary">rsmG</name>
    <name evidence="7" type="ORF">DI533_10950</name>
</gene>
<comment type="caution">
    <text evidence="6">Lacks conserved residue(s) required for the propagation of feature annotation.</text>
</comment>
<feature type="binding site" evidence="6">
    <location>
        <position position="77"/>
    </location>
    <ligand>
        <name>S-adenosyl-L-methionine</name>
        <dbReference type="ChEBI" id="CHEBI:59789"/>
    </ligand>
</feature>
<dbReference type="GO" id="GO:0070043">
    <property type="term" value="F:rRNA (guanine-N7-)-methyltransferase activity"/>
    <property type="evidence" value="ECO:0007669"/>
    <property type="project" value="UniProtKB-UniRule"/>
</dbReference>
<evidence type="ECO:0000256" key="4">
    <source>
        <dbReference type="ARBA" id="ARBA00022679"/>
    </source>
</evidence>
<keyword evidence="2 6" id="KW-0698">rRNA processing</keyword>
<keyword evidence="3 6" id="KW-0489">Methyltransferase</keyword>
<dbReference type="HAMAP" id="MF_00074">
    <property type="entry name" value="16SrRNA_methyltr_G"/>
    <property type="match status" value="1"/>
</dbReference>
<keyword evidence="4 6" id="KW-0808">Transferase</keyword>
<dbReference type="PIRSF" id="PIRSF003078">
    <property type="entry name" value="GidB"/>
    <property type="match status" value="1"/>
</dbReference>
<comment type="caution">
    <text evidence="7">The sequence shown here is derived from an EMBL/GenBank/DDBJ whole genome shotgun (WGS) entry which is preliminary data.</text>
</comment>
<dbReference type="Proteomes" id="UP000248975">
    <property type="component" value="Unassembled WGS sequence"/>
</dbReference>
<evidence type="ECO:0000256" key="5">
    <source>
        <dbReference type="ARBA" id="ARBA00022691"/>
    </source>
</evidence>
<feature type="binding site" evidence="6">
    <location>
        <position position="140"/>
    </location>
    <ligand>
        <name>S-adenosyl-L-methionine</name>
        <dbReference type="ChEBI" id="CHEBI:59789"/>
    </ligand>
</feature>
<dbReference type="Pfam" id="PF02527">
    <property type="entry name" value="GidB"/>
    <property type="match status" value="1"/>
</dbReference>
<evidence type="ECO:0000313" key="8">
    <source>
        <dbReference type="Proteomes" id="UP000248975"/>
    </source>
</evidence>
<dbReference type="NCBIfam" id="TIGR00138">
    <property type="entry name" value="rsmG_gidB"/>
    <property type="match status" value="1"/>
</dbReference>
<dbReference type="GO" id="GO:0005829">
    <property type="term" value="C:cytosol"/>
    <property type="evidence" value="ECO:0007669"/>
    <property type="project" value="TreeGrafter"/>
</dbReference>
<feature type="binding site" evidence="6">
    <location>
        <position position="72"/>
    </location>
    <ligand>
        <name>S-adenosyl-L-methionine</name>
        <dbReference type="ChEBI" id="CHEBI:59789"/>
    </ligand>
</feature>
<evidence type="ECO:0000256" key="3">
    <source>
        <dbReference type="ARBA" id="ARBA00022603"/>
    </source>
</evidence>
<evidence type="ECO:0000256" key="6">
    <source>
        <dbReference type="HAMAP-Rule" id="MF_00074"/>
    </source>
</evidence>
<accession>A0A2W5U2W8</accession>
<dbReference type="SUPFAM" id="SSF53335">
    <property type="entry name" value="S-adenosyl-L-methionine-dependent methyltransferases"/>
    <property type="match status" value="1"/>
</dbReference>
<comment type="function">
    <text evidence="6">Specifically methylates the N7 position of guanine in position 527 of 16S rRNA.</text>
</comment>
<reference evidence="7 8" key="1">
    <citation type="submission" date="2017-08" db="EMBL/GenBank/DDBJ databases">
        <title>Infants hospitalized years apart are colonized by the same room-sourced microbial strains.</title>
        <authorList>
            <person name="Brooks B."/>
            <person name="Olm M.R."/>
            <person name="Firek B.A."/>
            <person name="Baker R."/>
            <person name="Thomas B.C."/>
            <person name="Morowitz M.J."/>
            <person name="Banfield J.F."/>
        </authorList>
    </citation>
    <scope>NUCLEOTIDE SEQUENCE [LARGE SCALE GENOMIC DNA]</scope>
    <source>
        <strain evidence="7">S2_003_000_R2_11</strain>
    </source>
</reference>
<dbReference type="InterPro" id="IPR029063">
    <property type="entry name" value="SAM-dependent_MTases_sf"/>
</dbReference>
<evidence type="ECO:0000313" key="7">
    <source>
        <dbReference type="EMBL" id="PZQ97683.1"/>
    </source>
</evidence>
<dbReference type="AlphaFoldDB" id="A0A2W5U2W8"/>
<dbReference type="InterPro" id="IPR003682">
    <property type="entry name" value="rRNA_ssu_MeTfrase_G"/>
</dbReference>
<dbReference type="PANTHER" id="PTHR31760:SF0">
    <property type="entry name" value="S-ADENOSYL-L-METHIONINE-DEPENDENT METHYLTRANSFERASES SUPERFAMILY PROTEIN"/>
    <property type="match status" value="1"/>
</dbReference>
<proteinExistence type="inferred from homology"/>
<dbReference type="EMBL" id="QFQS01000002">
    <property type="protein sequence ID" value="PZQ97683.1"/>
    <property type="molecule type" value="Genomic_DNA"/>
</dbReference>